<name>A0A4R8DVF3_9BACT</name>
<dbReference type="AlphaFoldDB" id="A0A4R8DVF3"/>
<evidence type="ECO:0000313" key="2">
    <source>
        <dbReference type="Proteomes" id="UP000294498"/>
    </source>
</evidence>
<reference evidence="1 2" key="1">
    <citation type="submission" date="2019-03" db="EMBL/GenBank/DDBJ databases">
        <title>Genomic Encyclopedia of Type Strains, Phase IV (KMG-IV): sequencing the most valuable type-strain genomes for metagenomic binning, comparative biology and taxonomic classification.</title>
        <authorList>
            <person name="Goeker M."/>
        </authorList>
    </citation>
    <scope>NUCLEOTIDE SEQUENCE [LARGE SCALE GENOMIC DNA]</scope>
    <source>
        <strain evidence="1 2">DSM 100059</strain>
    </source>
</reference>
<gene>
    <name evidence="1" type="ORF">EDB95_3468</name>
</gene>
<dbReference type="RefSeq" id="WP_133995023.1">
    <property type="nucleotide sequence ID" value="NZ_SODV01000001.1"/>
</dbReference>
<dbReference type="EMBL" id="SODV01000001">
    <property type="protein sequence ID" value="TDX02410.1"/>
    <property type="molecule type" value="Genomic_DNA"/>
</dbReference>
<proteinExistence type="predicted"/>
<organism evidence="1 2">
    <name type="scientific">Dinghuibacter silviterrae</name>
    <dbReference type="NCBI Taxonomy" id="1539049"/>
    <lineage>
        <taxon>Bacteria</taxon>
        <taxon>Pseudomonadati</taxon>
        <taxon>Bacteroidota</taxon>
        <taxon>Chitinophagia</taxon>
        <taxon>Chitinophagales</taxon>
        <taxon>Chitinophagaceae</taxon>
        <taxon>Dinghuibacter</taxon>
    </lineage>
</organism>
<evidence type="ECO:0000313" key="1">
    <source>
        <dbReference type="EMBL" id="TDX02410.1"/>
    </source>
</evidence>
<protein>
    <submittedName>
        <fullName evidence="1">Uncharacterized protein</fullName>
    </submittedName>
</protein>
<dbReference type="OrthoDB" id="678798at2"/>
<accession>A0A4R8DVF3</accession>
<sequence>MNKLINKPLVAILASGILLSTIPTGCKKSSNNGSGSAVSASFSSGSFSSQQSQAFYSKSQAAFVIGGYTIVNGDTSVIELDLTSNVTLNTPVTFANGQSVYYYDSKGTFYFSGDVTSGHGSVTITSWDTTHTKLTGTFTGVLPSTTNASDSLVINNGQFNVTYIAEP</sequence>
<comment type="caution">
    <text evidence="1">The sequence shown here is derived from an EMBL/GenBank/DDBJ whole genome shotgun (WGS) entry which is preliminary data.</text>
</comment>
<dbReference type="Proteomes" id="UP000294498">
    <property type="component" value="Unassembled WGS sequence"/>
</dbReference>
<keyword evidence="2" id="KW-1185">Reference proteome</keyword>